<evidence type="ECO:0000313" key="2">
    <source>
        <dbReference type="EMBL" id="MFC4362101.1"/>
    </source>
</evidence>
<gene>
    <name evidence="2" type="ORF">ACFOX3_07305</name>
</gene>
<evidence type="ECO:0000313" key="3">
    <source>
        <dbReference type="Proteomes" id="UP001595840"/>
    </source>
</evidence>
<dbReference type="Pfam" id="PF01636">
    <property type="entry name" value="APH"/>
    <property type="match status" value="1"/>
</dbReference>
<name>A0ABV8V2H7_9GAMM</name>
<feature type="domain" description="Aminoglycoside phosphotransferase" evidence="1">
    <location>
        <begin position="29"/>
        <end position="247"/>
    </location>
</feature>
<dbReference type="EMBL" id="JBHSCX010000005">
    <property type="protein sequence ID" value="MFC4362101.1"/>
    <property type="molecule type" value="Genomic_DNA"/>
</dbReference>
<dbReference type="Gene3D" id="3.30.200.20">
    <property type="entry name" value="Phosphorylase Kinase, domain 1"/>
    <property type="match status" value="1"/>
</dbReference>
<organism evidence="2 3">
    <name type="scientific">Simiduia curdlanivorans</name>
    <dbReference type="NCBI Taxonomy" id="1492769"/>
    <lineage>
        <taxon>Bacteria</taxon>
        <taxon>Pseudomonadati</taxon>
        <taxon>Pseudomonadota</taxon>
        <taxon>Gammaproteobacteria</taxon>
        <taxon>Cellvibrionales</taxon>
        <taxon>Cellvibrionaceae</taxon>
        <taxon>Simiduia</taxon>
    </lineage>
</organism>
<dbReference type="RefSeq" id="WP_290259122.1">
    <property type="nucleotide sequence ID" value="NZ_JAUFQG010000004.1"/>
</dbReference>
<dbReference type="Proteomes" id="UP001595840">
    <property type="component" value="Unassembled WGS sequence"/>
</dbReference>
<dbReference type="InterPro" id="IPR002575">
    <property type="entry name" value="Aminoglycoside_PTrfase"/>
</dbReference>
<keyword evidence="3" id="KW-1185">Reference proteome</keyword>
<dbReference type="InterPro" id="IPR011009">
    <property type="entry name" value="Kinase-like_dom_sf"/>
</dbReference>
<dbReference type="SUPFAM" id="SSF56112">
    <property type="entry name" value="Protein kinase-like (PK-like)"/>
    <property type="match status" value="1"/>
</dbReference>
<comment type="caution">
    <text evidence="2">The sequence shown here is derived from an EMBL/GenBank/DDBJ whole genome shotgun (WGS) entry which is preliminary data.</text>
</comment>
<protein>
    <submittedName>
        <fullName evidence="2">Aminoglycoside phosphotransferase family protein</fullName>
    </submittedName>
</protein>
<proteinExistence type="predicted"/>
<accession>A0ABV8V2H7</accession>
<sequence>MSAQTELHQWVQATLSDKGWLPSGPLIMTALTGDAGFRSYYRLNTQAPLLAVDAPPTTEKNEVFGYLSHLLRQQGVHAPEVYAADFDKGYLLIEDLGAETLLMRINSENANILYGEVITDLLRLQQTPTKKLDLPHYDQSLLRQEMQLFIDWFAPKLLGYKLTDADLTMLNQTFSALEKNALEQPQVLVHRDYHSRNLMIRDGLAPGIVDFQDGVIGPITYDLVSLLRDCYLRWPVEQVERWALAYGNMAVEVGLMRPITQKTFLRWFDLMGLQRHIKVLGIFARLHLRDGKDGYLKDLPLVIRYSLEIAEAYPEFLPFADWFRTHLIPLAKSQTWYQDYRKAGDQ</sequence>
<reference evidence="3" key="1">
    <citation type="journal article" date="2019" name="Int. J. Syst. Evol. Microbiol.">
        <title>The Global Catalogue of Microorganisms (GCM) 10K type strain sequencing project: providing services to taxonomists for standard genome sequencing and annotation.</title>
        <authorList>
            <consortium name="The Broad Institute Genomics Platform"/>
            <consortium name="The Broad Institute Genome Sequencing Center for Infectious Disease"/>
            <person name="Wu L."/>
            <person name="Ma J."/>
        </authorList>
    </citation>
    <scope>NUCLEOTIDE SEQUENCE [LARGE SCALE GENOMIC DNA]</scope>
    <source>
        <strain evidence="3">CECT 8570</strain>
    </source>
</reference>
<evidence type="ECO:0000259" key="1">
    <source>
        <dbReference type="Pfam" id="PF01636"/>
    </source>
</evidence>
<dbReference type="Gene3D" id="3.90.1200.10">
    <property type="match status" value="1"/>
</dbReference>